<evidence type="ECO:0000256" key="2">
    <source>
        <dbReference type="ARBA" id="ARBA00022723"/>
    </source>
</evidence>
<keyword evidence="3 6" id="KW-0863">Zinc-finger</keyword>
<evidence type="ECO:0000256" key="5">
    <source>
        <dbReference type="PROSITE-ProRule" id="PRU00192"/>
    </source>
</evidence>
<feature type="zinc finger region" description="C3H1-type" evidence="6">
    <location>
        <begin position="79"/>
        <end position="107"/>
    </location>
</feature>
<dbReference type="Pfam" id="PF14604">
    <property type="entry name" value="SH3_9"/>
    <property type="match status" value="2"/>
</dbReference>
<feature type="domain" description="SH3" evidence="9">
    <location>
        <begin position="706"/>
        <end position="766"/>
    </location>
</feature>
<feature type="zinc finger region" description="C3H1-type" evidence="6">
    <location>
        <begin position="224"/>
        <end position="252"/>
    </location>
</feature>
<keyword evidence="2 6" id="KW-0479">Metal-binding</keyword>
<sequence length="890" mass="98376">MLVQTAYGKDFTLHFSSNLVLSKDVYQEEAKEFVQHNTGNEYYCTASNRKISDSLFNAHGDIKGISHEYELKNLSPLSSLSNRICWFFNQESGCKKGLVCAYLHMCSECNGKHTQLECSGNISSDNIPDQTSFDNSEKTTSPDEEFIIIDTYDDDMEDELQEVKSQNETAEVNVNKAESEGLLQRIFGTRYNCLVCQRWINGIAAVDEHIKEKSHQAKLKTLPPLSTRMCNFFNTEDGCRNGSSCMYLHKTLDWVENQNISGLSKKELLTSFDSKQSSEKSSALYQALVIKSFIATVPVDLHLTKGEVITIIHKRSNGWCKGTNAKGKTGHFPSDNVEIIVDDDNESCKSFTSELSNKEPSSSSKSLKTLPLISTRMCHFFDTEEGCRNGSSCKYLHKTLEGVENQNISGLSKKELSTSFDSKPSSKESNVSYKALVIKPFIATVPVDLDLTKGEVITIINKRSNGWCKGINAKGKTGHFHSDNVEIIHDDDNVSGKSFTSELSKNEPSSSFNSKKSTEESNTSYQALVIQSFIATAAVDLDLTKGEIITIIHKRSNGWCKGTNDKGKTGYFPSDNVKIILDDDNESCKSFKSELSKKELSSSCNSEISTEESNILYQALVIQSFIATAAVDLDLIKGEIINIIHKRSNGWCKGTNDKGKTGYFPSDNVKIIPDDDNESCKSFTSELSKKEPSSSYDSEKSTVDSNALSQALVIQPFIATEAVDLSLTKGEVITIIHKRSNGWCKGTNDKGKTGYFPSAKVEIILDGSSESCKSFTSDLSKKEPSSSCNSEKSTEESNTLYQALVIQSFIATEEVDLDLTKGEVITIIHRGSNGWCKGTNAKGKTGYFPSVNVEISLDGHNESRESFKSELSKKELSSSFDSKKSTKESN</sequence>
<organism evidence="11 12">
    <name type="scientific">Meganyctiphanes norvegica</name>
    <name type="common">Northern krill</name>
    <name type="synonym">Thysanopoda norvegica</name>
    <dbReference type="NCBI Taxonomy" id="48144"/>
    <lineage>
        <taxon>Eukaryota</taxon>
        <taxon>Metazoa</taxon>
        <taxon>Ecdysozoa</taxon>
        <taxon>Arthropoda</taxon>
        <taxon>Crustacea</taxon>
        <taxon>Multicrustacea</taxon>
        <taxon>Malacostraca</taxon>
        <taxon>Eumalacostraca</taxon>
        <taxon>Eucarida</taxon>
        <taxon>Euphausiacea</taxon>
        <taxon>Euphausiidae</taxon>
        <taxon>Meganyctiphanes</taxon>
    </lineage>
</organism>
<feature type="domain" description="SH3" evidence="9">
    <location>
        <begin position="522"/>
        <end position="582"/>
    </location>
</feature>
<feature type="domain" description="C3H1-type" evidence="10">
    <location>
        <begin position="79"/>
        <end position="107"/>
    </location>
</feature>
<dbReference type="Gene3D" id="2.30.30.40">
    <property type="entry name" value="SH3 Domains"/>
    <property type="match status" value="6"/>
</dbReference>
<dbReference type="SUPFAM" id="SSF50044">
    <property type="entry name" value="SH3-domain"/>
    <property type="match status" value="6"/>
</dbReference>
<dbReference type="SMART" id="SM00356">
    <property type="entry name" value="ZnF_C3H1"/>
    <property type="match status" value="3"/>
</dbReference>
<feature type="region of interest" description="Disordered" evidence="8">
    <location>
        <begin position="682"/>
        <end position="701"/>
    </location>
</feature>
<evidence type="ECO:0000256" key="1">
    <source>
        <dbReference type="ARBA" id="ARBA00022443"/>
    </source>
</evidence>
<evidence type="ECO:0000256" key="3">
    <source>
        <dbReference type="ARBA" id="ARBA00022771"/>
    </source>
</evidence>
<keyword evidence="7" id="KW-0175">Coiled coil</keyword>
<evidence type="ECO:0000256" key="8">
    <source>
        <dbReference type="SAM" id="MobiDB-lite"/>
    </source>
</evidence>
<keyword evidence="4 6" id="KW-0862">Zinc</keyword>
<evidence type="ECO:0000256" key="4">
    <source>
        <dbReference type="ARBA" id="ARBA00022833"/>
    </source>
</evidence>
<dbReference type="PANTHER" id="PTHR45827:SF1">
    <property type="entry name" value="SORTING NEXIN"/>
    <property type="match status" value="1"/>
</dbReference>
<proteinExistence type="predicted"/>
<dbReference type="PANTHER" id="PTHR45827">
    <property type="entry name" value="SORTING NEXIN"/>
    <property type="match status" value="1"/>
</dbReference>
<keyword evidence="1 5" id="KW-0728">SH3 domain</keyword>
<feature type="domain" description="SH3" evidence="9">
    <location>
        <begin position="430"/>
        <end position="490"/>
    </location>
</feature>
<dbReference type="PROSITE" id="PS50103">
    <property type="entry name" value="ZF_C3H1"/>
    <property type="match status" value="3"/>
</dbReference>
<feature type="domain" description="SH3" evidence="9">
    <location>
        <begin position="282"/>
        <end position="342"/>
    </location>
</feature>
<dbReference type="GO" id="GO:0008270">
    <property type="term" value="F:zinc ion binding"/>
    <property type="evidence" value="ECO:0007669"/>
    <property type="project" value="UniProtKB-KW"/>
</dbReference>
<dbReference type="GO" id="GO:0031410">
    <property type="term" value="C:cytoplasmic vesicle"/>
    <property type="evidence" value="ECO:0007669"/>
    <property type="project" value="TreeGrafter"/>
</dbReference>
<dbReference type="AlphaFoldDB" id="A0AAV2R9P1"/>
<dbReference type="SMART" id="SM00326">
    <property type="entry name" value="SH3"/>
    <property type="match status" value="6"/>
</dbReference>
<dbReference type="EMBL" id="CAXKWB010017166">
    <property type="protein sequence ID" value="CAL4118157.1"/>
    <property type="molecule type" value="Genomic_DNA"/>
</dbReference>
<evidence type="ECO:0000259" key="9">
    <source>
        <dbReference type="PROSITE" id="PS50002"/>
    </source>
</evidence>
<feature type="domain" description="C3H1-type" evidence="10">
    <location>
        <begin position="372"/>
        <end position="400"/>
    </location>
</feature>
<dbReference type="PROSITE" id="PS50002">
    <property type="entry name" value="SH3"/>
    <property type="match status" value="6"/>
</dbReference>
<evidence type="ECO:0000256" key="7">
    <source>
        <dbReference type="SAM" id="Coils"/>
    </source>
</evidence>
<feature type="domain" description="SH3" evidence="9">
    <location>
        <begin position="614"/>
        <end position="674"/>
    </location>
</feature>
<dbReference type="GO" id="GO:0035091">
    <property type="term" value="F:phosphatidylinositol binding"/>
    <property type="evidence" value="ECO:0007669"/>
    <property type="project" value="TreeGrafter"/>
</dbReference>
<feature type="domain" description="C3H1-type" evidence="10">
    <location>
        <begin position="224"/>
        <end position="252"/>
    </location>
</feature>
<dbReference type="InterPro" id="IPR000571">
    <property type="entry name" value="Znf_CCCH"/>
</dbReference>
<dbReference type="GO" id="GO:0097320">
    <property type="term" value="P:plasma membrane tubulation"/>
    <property type="evidence" value="ECO:0007669"/>
    <property type="project" value="TreeGrafter"/>
</dbReference>
<evidence type="ECO:0000313" key="11">
    <source>
        <dbReference type="EMBL" id="CAL4118157.1"/>
    </source>
</evidence>
<dbReference type="PROSITE" id="PS00028">
    <property type="entry name" value="ZINC_FINGER_C2H2_1"/>
    <property type="match status" value="1"/>
</dbReference>
<feature type="compositionally biased region" description="Basic and acidic residues" evidence="8">
    <location>
        <begin position="687"/>
        <end position="701"/>
    </location>
</feature>
<feature type="coiled-coil region" evidence="7">
    <location>
        <begin position="153"/>
        <end position="180"/>
    </location>
</feature>
<comment type="caution">
    <text evidence="11">The sequence shown here is derived from an EMBL/GenBank/DDBJ whole genome shotgun (WGS) entry which is preliminary data.</text>
</comment>
<evidence type="ECO:0000256" key="6">
    <source>
        <dbReference type="PROSITE-ProRule" id="PRU00723"/>
    </source>
</evidence>
<dbReference type="Pfam" id="PF07653">
    <property type="entry name" value="SH3_2"/>
    <property type="match status" value="4"/>
</dbReference>
<feature type="region of interest" description="Disordered" evidence="8">
    <location>
        <begin position="498"/>
        <end position="518"/>
    </location>
</feature>
<name>A0AAV2R9P1_MEGNR</name>
<dbReference type="InterPro" id="IPR036028">
    <property type="entry name" value="SH3-like_dom_sf"/>
</dbReference>
<dbReference type="InterPro" id="IPR001452">
    <property type="entry name" value="SH3_domain"/>
</dbReference>
<accession>A0AAV2R9P1</accession>
<feature type="domain" description="SH3" evidence="9">
    <location>
        <begin position="798"/>
        <end position="858"/>
    </location>
</feature>
<keyword evidence="12" id="KW-1185">Reference proteome</keyword>
<dbReference type="SUPFAM" id="SSF90229">
    <property type="entry name" value="CCCH zinc finger"/>
    <property type="match status" value="1"/>
</dbReference>
<feature type="zinc finger region" description="C3H1-type" evidence="6">
    <location>
        <begin position="372"/>
        <end position="400"/>
    </location>
</feature>
<feature type="non-terminal residue" evidence="11">
    <location>
        <position position="890"/>
    </location>
</feature>
<dbReference type="GO" id="GO:0016197">
    <property type="term" value="P:endosomal transport"/>
    <property type="evidence" value="ECO:0007669"/>
    <property type="project" value="TreeGrafter"/>
</dbReference>
<evidence type="ECO:0008006" key="13">
    <source>
        <dbReference type="Google" id="ProtNLM"/>
    </source>
</evidence>
<feature type="region of interest" description="Disordered" evidence="8">
    <location>
        <begin position="864"/>
        <end position="890"/>
    </location>
</feature>
<gene>
    <name evidence="11" type="ORF">MNOR_LOCUS21378</name>
</gene>
<protein>
    <recommendedName>
        <fullName evidence="13">RING-type E3 ubiquitin transferase</fullName>
    </recommendedName>
</protein>
<evidence type="ECO:0000313" key="12">
    <source>
        <dbReference type="Proteomes" id="UP001497623"/>
    </source>
</evidence>
<evidence type="ECO:0000259" key="10">
    <source>
        <dbReference type="PROSITE" id="PS50103"/>
    </source>
</evidence>
<dbReference type="GO" id="GO:0006897">
    <property type="term" value="P:endocytosis"/>
    <property type="evidence" value="ECO:0007669"/>
    <property type="project" value="TreeGrafter"/>
</dbReference>
<dbReference type="GO" id="GO:0005886">
    <property type="term" value="C:plasma membrane"/>
    <property type="evidence" value="ECO:0007669"/>
    <property type="project" value="TreeGrafter"/>
</dbReference>
<dbReference type="InterPro" id="IPR013087">
    <property type="entry name" value="Znf_C2H2_type"/>
</dbReference>
<reference evidence="11 12" key="1">
    <citation type="submission" date="2024-05" db="EMBL/GenBank/DDBJ databases">
        <authorList>
            <person name="Wallberg A."/>
        </authorList>
    </citation>
    <scope>NUCLEOTIDE SEQUENCE [LARGE SCALE GENOMIC DNA]</scope>
</reference>
<dbReference type="Proteomes" id="UP001497623">
    <property type="component" value="Unassembled WGS sequence"/>
</dbReference>
<dbReference type="CDD" id="cd00174">
    <property type="entry name" value="SH3"/>
    <property type="match status" value="6"/>
</dbReference>
<dbReference type="InterPro" id="IPR036855">
    <property type="entry name" value="Znf_CCCH_sf"/>
</dbReference>